<accession>A0ABV8LY23</accession>
<evidence type="ECO:0000256" key="1">
    <source>
        <dbReference type="SAM" id="Phobius"/>
    </source>
</evidence>
<organism evidence="2 3">
    <name type="scientific">Hamadaea flava</name>
    <dbReference type="NCBI Taxonomy" id="1742688"/>
    <lineage>
        <taxon>Bacteria</taxon>
        <taxon>Bacillati</taxon>
        <taxon>Actinomycetota</taxon>
        <taxon>Actinomycetes</taxon>
        <taxon>Micromonosporales</taxon>
        <taxon>Micromonosporaceae</taxon>
        <taxon>Hamadaea</taxon>
    </lineage>
</organism>
<dbReference type="Proteomes" id="UP001595816">
    <property type="component" value="Unassembled WGS sequence"/>
</dbReference>
<dbReference type="EMBL" id="JBHSAY010000020">
    <property type="protein sequence ID" value="MFC4135291.1"/>
    <property type="molecule type" value="Genomic_DNA"/>
</dbReference>
<name>A0ABV8LY23_9ACTN</name>
<evidence type="ECO:0000313" key="3">
    <source>
        <dbReference type="Proteomes" id="UP001595816"/>
    </source>
</evidence>
<keyword evidence="3" id="KW-1185">Reference proteome</keyword>
<feature type="transmembrane region" description="Helical" evidence="1">
    <location>
        <begin position="12"/>
        <end position="31"/>
    </location>
</feature>
<protein>
    <submittedName>
        <fullName evidence="2">Uncharacterized protein</fullName>
    </submittedName>
</protein>
<comment type="caution">
    <text evidence="2">The sequence shown here is derived from an EMBL/GenBank/DDBJ whole genome shotgun (WGS) entry which is preliminary data.</text>
</comment>
<keyword evidence="1" id="KW-1133">Transmembrane helix</keyword>
<sequence>MRRTRHYRLHLAGLRLTVAGILTCGAAAVLGELRHHLPAVALVFLGFAQILYGLLLATTSLLALRGAREDISLWRMARAAARDLLWLPGGLDRL</sequence>
<gene>
    <name evidence="2" type="ORF">ACFOZ4_32170</name>
</gene>
<proteinExistence type="predicted"/>
<feature type="transmembrane region" description="Helical" evidence="1">
    <location>
        <begin position="37"/>
        <end position="64"/>
    </location>
</feature>
<evidence type="ECO:0000313" key="2">
    <source>
        <dbReference type="EMBL" id="MFC4135291.1"/>
    </source>
</evidence>
<reference evidence="3" key="1">
    <citation type="journal article" date="2019" name="Int. J. Syst. Evol. Microbiol.">
        <title>The Global Catalogue of Microorganisms (GCM) 10K type strain sequencing project: providing services to taxonomists for standard genome sequencing and annotation.</title>
        <authorList>
            <consortium name="The Broad Institute Genomics Platform"/>
            <consortium name="The Broad Institute Genome Sequencing Center for Infectious Disease"/>
            <person name="Wu L."/>
            <person name="Ma J."/>
        </authorList>
    </citation>
    <scope>NUCLEOTIDE SEQUENCE [LARGE SCALE GENOMIC DNA]</scope>
    <source>
        <strain evidence="3">CGMCC 4.7289</strain>
    </source>
</reference>
<keyword evidence="1" id="KW-0472">Membrane</keyword>
<keyword evidence="1" id="KW-0812">Transmembrane</keyword>
<dbReference type="RefSeq" id="WP_253763165.1">
    <property type="nucleotide sequence ID" value="NZ_JAMZDZ010000001.1"/>
</dbReference>